<gene>
    <name evidence="2" type="ORF">EHQ59_10925</name>
</gene>
<accession>A0A4R9JQK8</accession>
<dbReference type="Proteomes" id="UP000297609">
    <property type="component" value="Unassembled WGS sequence"/>
</dbReference>
<proteinExistence type="predicted"/>
<keyword evidence="1" id="KW-1133">Transmembrane helix</keyword>
<dbReference type="AlphaFoldDB" id="A0A4R9JQK8"/>
<comment type="caution">
    <text evidence="2">The sequence shown here is derived from an EMBL/GenBank/DDBJ whole genome shotgun (WGS) entry which is preliminary data.</text>
</comment>
<keyword evidence="1" id="KW-0812">Transmembrane</keyword>
<sequence length="280" mass="30374">MNTKFSLMQTKPVSAIIKVFFVLLFPLFLLQNCYYNPVVYDLLNPIIEGDEKAGLFPGGLLLALGRQPSSFAISGIIRNSAGEVLTDKEFTVTASDSTEAGLDNSGIIDSVGRFYMNIGLGYTTIHVTDLGENIFTFTLNVNGQGFITVTANDSSEYVVENLVPYDPNNKPLFFDLTSSTPANNGTAYTPGPNIILNFSDTLPNWELSELQSIINNNVIVTPSSITFGSTAVSGNQLTIMAMVSVFDIQYTMEIGPGIYSAKGTPVTPTTIRFFTQENPP</sequence>
<evidence type="ECO:0000313" key="2">
    <source>
        <dbReference type="EMBL" id="TGL51405.1"/>
    </source>
</evidence>
<reference evidence="2" key="1">
    <citation type="journal article" date="2019" name="PLoS Negl. Trop. Dis.">
        <title>Revisiting the worldwide diversity of Leptospira species in the environment.</title>
        <authorList>
            <person name="Vincent A.T."/>
            <person name="Schiettekatte O."/>
            <person name="Bourhy P."/>
            <person name="Veyrier F.J."/>
            <person name="Picardeau M."/>
        </authorList>
    </citation>
    <scope>NUCLEOTIDE SEQUENCE [LARGE SCALE GENOMIC DNA]</scope>
    <source>
        <strain evidence="2">201702454</strain>
    </source>
</reference>
<organism evidence="2 3">
    <name type="scientific">Leptospira kemamanensis</name>
    <dbReference type="NCBI Taxonomy" id="2484942"/>
    <lineage>
        <taxon>Bacteria</taxon>
        <taxon>Pseudomonadati</taxon>
        <taxon>Spirochaetota</taxon>
        <taxon>Spirochaetia</taxon>
        <taxon>Leptospirales</taxon>
        <taxon>Leptospiraceae</taxon>
        <taxon>Leptospira</taxon>
    </lineage>
</organism>
<feature type="transmembrane region" description="Helical" evidence="1">
    <location>
        <begin position="12"/>
        <end position="30"/>
    </location>
</feature>
<dbReference type="OrthoDB" id="329022at2"/>
<name>A0A4R9JQK8_9LEPT</name>
<evidence type="ECO:0000313" key="3">
    <source>
        <dbReference type="Proteomes" id="UP000297609"/>
    </source>
</evidence>
<keyword evidence="3" id="KW-1185">Reference proteome</keyword>
<protein>
    <submittedName>
        <fullName evidence="2">Uncharacterized protein</fullName>
    </submittedName>
</protein>
<dbReference type="EMBL" id="RQGG01000032">
    <property type="protein sequence ID" value="TGL51405.1"/>
    <property type="molecule type" value="Genomic_DNA"/>
</dbReference>
<keyword evidence="1" id="KW-0472">Membrane</keyword>
<evidence type="ECO:0000256" key="1">
    <source>
        <dbReference type="SAM" id="Phobius"/>
    </source>
</evidence>